<evidence type="ECO:0000259" key="7">
    <source>
        <dbReference type="PROSITE" id="PS50203"/>
    </source>
</evidence>
<keyword evidence="2" id="KW-0645">Protease</keyword>
<dbReference type="PANTHER" id="PTHR10183">
    <property type="entry name" value="CALPAIN"/>
    <property type="match status" value="1"/>
</dbReference>
<dbReference type="CDD" id="cd00214">
    <property type="entry name" value="Calpain_III"/>
    <property type="match status" value="1"/>
</dbReference>
<dbReference type="InterPro" id="IPR022682">
    <property type="entry name" value="Calpain_domain_III"/>
</dbReference>
<dbReference type="SMART" id="SM00720">
    <property type="entry name" value="calpain_III"/>
    <property type="match status" value="1"/>
</dbReference>
<protein>
    <submittedName>
        <fullName evidence="8">Calpain 12</fullName>
    </submittedName>
</protein>
<dbReference type="CDD" id="cd00044">
    <property type="entry name" value="CysPc"/>
    <property type="match status" value="1"/>
</dbReference>
<reference evidence="8" key="2">
    <citation type="submission" date="2025-09" db="UniProtKB">
        <authorList>
            <consortium name="Ensembl"/>
        </authorList>
    </citation>
    <scope>IDENTIFICATION</scope>
</reference>
<dbReference type="Pfam" id="PF00648">
    <property type="entry name" value="Peptidase_C2"/>
    <property type="match status" value="1"/>
</dbReference>
<accession>A0A8C3TBA7</accession>
<dbReference type="GO" id="GO:0005737">
    <property type="term" value="C:cytoplasm"/>
    <property type="evidence" value="ECO:0007669"/>
    <property type="project" value="TreeGrafter"/>
</dbReference>
<dbReference type="PRINTS" id="PR00704">
    <property type="entry name" value="CALPAIN"/>
</dbReference>
<evidence type="ECO:0000313" key="8">
    <source>
        <dbReference type="Ensembl" id="ENSCSRP00000026165.1"/>
    </source>
</evidence>
<dbReference type="InterPro" id="IPR036213">
    <property type="entry name" value="Calpain_III_sf"/>
</dbReference>
<dbReference type="GO" id="GO:0006508">
    <property type="term" value="P:proteolysis"/>
    <property type="evidence" value="ECO:0007669"/>
    <property type="project" value="UniProtKB-KW"/>
</dbReference>
<proteinExistence type="inferred from homology"/>
<feature type="active site" evidence="5">
    <location>
        <position position="130"/>
    </location>
</feature>
<comment type="similarity">
    <text evidence="1">Belongs to the peptidase C2 family.</text>
</comment>
<dbReference type="FunFam" id="3.90.70.10:FF:000001">
    <property type="entry name" value="Calpain-1 catalytic subunit"/>
    <property type="match status" value="1"/>
</dbReference>
<dbReference type="SUPFAM" id="SSF47473">
    <property type="entry name" value="EF-hand"/>
    <property type="match status" value="1"/>
</dbReference>
<feature type="active site" evidence="5">
    <location>
        <position position="110"/>
    </location>
</feature>
<dbReference type="Gene3D" id="2.60.120.380">
    <property type="match status" value="1"/>
</dbReference>
<reference evidence="8" key="1">
    <citation type="submission" date="2025-08" db="UniProtKB">
        <authorList>
            <consortium name="Ensembl"/>
        </authorList>
    </citation>
    <scope>IDENTIFICATION</scope>
</reference>
<dbReference type="InterPro" id="IPR033883">
    <property type="entry name" value="C2_III"/>
</dbReference>
<dbReference type="FunFam" id="2.60.120.380:FF:000011">
    <property type="entry name" value="Calpain 12"/>
    <property type="match status" value="1"/>
</dbReference>
<organism evidence="8 9">
    <name type="scientific">Chelydra serpentina</name>
    <name type="common">Snapping turtle</name>
    <name type="synonym">Testudo serpentina</name>
    <dbReference type="NCBI Taxonomy" id="8475"/>
    <lineage>
        <taxon>Eukaryota</taxon>
        <taxon>Metazoa</taxon>
        <taxon>Chordata</taxon>
        <taxon>Craniata</taxon>
        <taxon>Vertebrata</taxon>
        <taxon>Euteleostomi</taxon>
        <taxon>Archelosauria</taxon>
        <taxon>Testudinata</taxon>
        <taxon>Testudines</taxon>
        <taxon>Cryptodira</taxon>
        <taxon>Durocryptodira</taxon>
        <taxon>Americhelydia</taxon>
        <taxon>Chelydroidea</taxon>
        <taxon>Chelydridae</taxon>
        <taxon>Chelydra</taxon>
    </lineage>
</organism>
<dbReference type="Gene3D" id="3.90.70.10">
    <property type="entry name" value="Cysteine proteinases"/>
    <property type="match status" value="1"/>
</dbReference>
<evidence type="ECO:0000256" key="1">
    <source>
        <dbReference type="ARBA" id="ARBA00007623"/>
    </source>
</evidence>
<dbReference type="AlphaFoldDB" id="A0A8C3TBA7"/>
<dbReference type="Ensembl" id="ENSCSRT00000027260.1">
    <property type="protein sequence ID" value="ENSCSRP00000026165.1"/>
    <property type="gene ID" value="ENSCSRG00000019488.1"/>
</dbReference>
<dbReference type="InterPro" id="IPR001300">
    <property type="entry name" value="Peptidase_C2_calpain_cat"/>
</dbReference>
<keyword evidence="4" id="KW-0788">Thiol protease</keyword>
<keyword evidence="9" id="KW-1185">Reference proteome</keyword>
<name>A0A8C3TBA7_CHESE</name>
<comment type="caution">
    <text evidence="6">Lacks conserved residue(s) required for the propagation of feature annotation.</text>
</comment>
<dbReference type="SUPFAM" id="SSF49758">
    <property type="entry name" value="Calpain large subunit, middle domain (domain III)"/>
    <property type="match status" value="1"/>
</dbReference>
<dbReference type="GO" id="GO:0004198">
    <property type="term" value="F:calcium-dependent cysteine-type endopeptidase activity"/>
    <property type="evidence" value="ECO:0007669"/>
    <property type="project" value="InterPro"/>
</dbReference>
<evidence type="ECO:0000256" key="3">
    <source>
        <dbReference type="ARBA" id="ARBA00022801"/>
    </source>
</evidence>
<dbReference type="Gene3D" id="1.10.238.10">
    <property type="entry name" value="EF-hand"/>
    <property type="match status" value="1"/>
</dbReference>
<evidence type="ECO:0000256" key="2">
    <source>
        <dbReference type="ARBA" id="ARBA00022670"/>
    </source>
</evidence>
<dbReference type="InterPro" id="IPR022684">
    <property type="entry name" value="Calpain_cysteine_protease"/>
</dbReference>
<dbReference type="PROSITE" id="PS50203">
    <property type="entry name" value="CALPAIN_CAT"/>
    <property type="match status" value="1"/>
</dbReference>
<dbReference type="PANTHER" id="PTHR10183:SF280">
    <property type="entry name" value="CALPAIN-12"/>
    <property type="match status" value="1"/>
</dbReference>
<dbReference type="InterPro" id="IPR011992">
    <property type="entry name" value="EF-hand-dom_pair"/>
</dbReference>
<dbReference type="Proteomes" id="UP000694403">
    <property type="component" value="Unplaced"/>
</dbReference>
<sequence length="443" mass="50479">VDVVVDDRLPVKNGELVFVRSCQSNEFWMPLLEKAYAKLNGSYEAMNGGYMNEAFVDFTGGVGESYQLKMPNPELFKAIRAALTKRSLMGAHIKVSDMEGHTPEGLVMGHAYSVTLDHGGKKLKLLRLRNPWGQVEWNGRWSDHSPLWAGLDPQLQKSMQVRKEDGEFWMQLADFLRYFDALEICSLTPDLREEEKGLGWNVHAFQGRWSMGYTAGGSRTGLAPADSLWMNPQYHVRLLEADESDLRKQRLDPGCTLLVSLMQKDRRQDRKRGKDFLPIGFEILKYLELTNMSQRKALLPSLPAVCWTSHVPMRDVTGRYRLPLGDYLIIPSTGYPMEESSFTLRIFTEKAVFIKYDVDFSGTMNIHEMQLALDAAGFHLNHQLRETITSKYRDRSLMINFDSFLSCMVQLEAIFSKRLSCGLGVCLGAGDWAVERRHCKSRA</sequence>
<dbReference type="Pfam" id="PF01067">
    <property type="entry name" value="Calpain_III"/>
    <property type="match status" value="1"/>
</dbReference>
<keyword evidence="3" id="KW-0378">Hydrolase</keyword>
<evidence type="ECO:0000313" key="9">
    <source>
        <dbReference type="Proteomes" id="UP000694403"/>
    </source>
</evidence>
<evidence type="ECO:0000256" key="5">
    <source>
        <dbReference type="PIRSR" id="PIRSR622684-1"/>
    </source>
</evidence>
<dbReference type="InterPro" id="IPR038765">
    <property type="entry name" value="Papain-like_cys_pep_sf"/>
</dbReference>
<dbReference type="SUPFAM" id="SSF54001">
    <property type="entry name" value="Cysteine proteinases"/>
    <property type="match status" value="1"/>
</dbReference>
<dbReference type="SMART" id="SM00230">
    <property type="entry name" value="CysPc"/>
    <property type="match status" value="1"/>
</dbReference>
<evidence type="ECO:0000256" key="6">
    <source>
        <dbReference type="PROSITE-ProRule" id="PRU00239"/>
    </source>
</evidence>
<evidence type="ECO:0000256" key="4">
    <source>
        <dbReference type="ARBA" id="ARBA00022807"/>
    </source>
</evidence>
<feature type="domain" description="Calpain catalytic" evidence="7">
    <location>
        <begin position="1"/>
        <end position="188"/>
    </location>
</feature>
<dbReference type="InterPro" id="IPR022683">
    <property type="entry name" value="Calpain_III"/>
</dbReference>